<feature type="domain" description="EF-hand" evidence="16">
    <location>
        <begin position="77"/>
        <end position="112"/>
    </location>
</feature>
<dbReference type="SMART" id="SM00054">
    <property type="entry name" value="EFh"/>
    <property type="match status" value="4"/>
</dbReference>
<dbReference type="CDD" id="cd00051">
    <property type="entry name" value="EFh"/>
    <property type="match status" value="1"/>
</dbReference>
<dbReference type="Gene3D" id="1.50.40.10">
    <property type="entry name" value="Mitochondrial carrier domain"/>
    <property type="match status" value="1"/>
</dbReference>
<comment type="function">
    <text evidence="1">Mitochondrial transporter that mediates uptake of thiamine pyrophosphate (ThPP) into mitochondria.</text>
</comment>
<dbReference type="Pfam" id="PF13499">
    <property type="entry name" value="EF-hand_7"/>
    <property type="match status" value="2"/>
</dbReference>
<dbReference type="InterPro" id="IPR018247">
    <property type="entry name" value="EF_Hand_1_Ca_BS"/>
</dbReference>
<proteinExistence type="inferred from homology"/>
<keyword evidence="7" id="KW-0479">Metal-binding</keyword>
<feature type="repeat" description="Solcar" evidence="14">
    <location>
        <begin position="367"/>
        <end position="456"/>
    </location>
</feature>
<dbReference type="GO" id="GO:0005743">
    <property type="term" value="C:mitochondrial inner membrane"/>
    <property type="evidence" value="ECO:0007669"/>
    <property type="project" value="UniProtKB-SubCell"/>
</dbReference>
<feature type="domain" description="EF-hand" evidence="16">
    <location>
        <begin position="113"/>
        <end position="148"/>
    </location>
</feature>
<dbReference type="AlphaFoldDB" id="A0A9Q9DNP1"/>
<evidence type="ECO:0000256" key="11">
    <source>
        <dbReference type="ARBA" id="ARBA00022989"/>
    </source>
</evidence>
<dbReference type="OrthoDB" id="270584at2759"/>
<evidence type="ECO:0000313" key="17">
    <source>
        <dbReference type="EMBL" id="USP74198.1"/>
    </source>
</evidence>
<feature type="domain" description="EF-hand" evidence="16">
    <location>
        <begin position="46"/>
        <end position="76"/>
    </location>
</feature>
<keyword evidence="11" id="KW-1133">Transmembrane helix</keyword>
<keyword evidence="5 15" id="KW-0813">Transport</keyword>
<protein>
    <recommendedName>
        <fullName evidence="4">Mitochondrial thiamine pyrophosphate carrier 1</fullName>
    </recommendedName>
</protein>
<dbReference type="Gene3D" id="1.10.238.10">
    <property type="entry name" value="EF-hand"/>
    <property type="match status" value="1"/>
</dbReference>
<keyword evidence="8" id="KW-0677">Repeat</keyword>
<dbReference type="PROSITE" id="PS50920">
    <property type="entry name" value="SOLCAR"/>
    <property type="match status" value="2"/>
</dbReference>
<dbReference type="SUPFAM" id="SSF103506">
    <property type="entry name" value="Mitochondrial carrier"/>
    <property type="match status" value="1"/>
</dbReference>
<dbReference type="CDD" id="cd15898">
    <property type="entry name" value="EFh_PI-PLC"/>
    <property type="match status" value="1"/>
</dbReference>
<keyword evidence="13 14" id="KW-0472">Membrane</keyword>
<dbReference type="InterPro" id="IPR023395">
    <property type="entry name" value="MCP_dom_sf"/>
</dbReference>
<organism evidence="17 18">
    <name type="scientific">Curvularia clavata</name>
    <dbReference type="NCBI Taxonomy" id="95742"/>
    <lineage>
        <taxon>Eukaryota</taxon>
        <taxon>Fungi</taxon>
        <taxon>Dikarya</taxon>
        <taxon>Ascomycota</taxon>
        <taxon>Pezizomycotina</taxon>
        <taxon>Dothideomycetes</taxon>
        <taxon>Pleosporomycetidae</taxon>
        <taxon>Pleosporales</taxon>
        <taxon>Pleosporineae</taxon>
        <taxon>Pleosporaceae</taxon>
        <taxon>Curvularia</taxon>
    </lineage>
</organism>
<dbReference type="InterPro" id="IPR011992">
    <property type="entry name" value="EF-hand-dom_pair"/>
</dbReference>
<evidence type="ECO:0000256" key="6">
    <source>
        <dbReference type="ARBA" id="ARBA00022692"/>
    </source>
</evidence>
<evidence type="ECO:0000313" key="18">
    <source>
        <dbReference type="Proteomes" id="UP001056012"/>
    </source>
</evidence>
<evidence type="ECO:0000256" key="4">
    <source>
        <dbReference type="ARBA" id="ARBA00021935"/>
    </source>
</evidence>
<keyword evidence="18" id="KW-1185">Reference proteome</keyword>
<feature type="repeat" description="Solcar" evidence="14">
    <location>
        <begin position="474"/>
        <end position="563"/>
    </location>
</feature>
<dbReference type="InterPro" id="IPR002067">
    <property type="entry name" value="MCP"/>
</dbReference>
<dbReference type="PROSITE" id="PS00018">
    <property type="entry name" value="EF_HAND_1"/>
    <property type="match status" value="2"/>
</dbReference>
<evidence type="ECO:0000256" key="3">
    <source>
        <dbReference type="ARBA" id="ARBA00006375"/>
    </source>
</evidence>
<keyword evidence="10" id="KW-0106">Calcium</keyword>
<sequence length="567" mass="61674">MDTQSASVTDARVDKLWSTLDTRKQGHLDLAGLKKGLRKLDHPLKNADQLLDEVMEAVDTDGNGRISYNEFRTFVHETEKELLRLFQSIDYNHDGKISKEELRAALRTAGLTVPNSSLESFFAEVDTNHDGVISFEEWRDFLLFIPASAPSLGAVMSYFSATTKVNQEGDVLISDDTIQGLGTAQRFLRFLFGSLFLVAYTPPYKPLPPEHHAPLDGGSTSNSALAFQGTLPPRSDEEKTTSSLEEIRAGIIESLGTMLIACVPNPGYFVAGGIAGIVSRTSTAPLDRLKVYLIAQTSVAEEAVVAAKHGNIVRAAMNAWRPLAKATKELWQAGGMRSLYAGNGLNVIKAAKRIFAKIEGHNDPATIHSWSKFVAGGLAGMVSQFAVYPIDTLKFRMQCETVSGGLHGNRLIFATAKKMWNTGGIAAYYRGLPMGIFGIFPYAALDLGTFEYLKRYVARRNAKRLGCHEQDAEPGGFMTAAIGGFSGAFGASAVYPLNLLRTRLQSQGTVLHPRTYTGIMDVTRQTIAGEGVRGLFKGLTPNLLKVVPAVSITYVVYDKSKRAIGIP</sequence>
<evidence type="ECO:0000256" key="10">
    <source>
        <dbReference type="ARBA" id="ARBA00022837"/>
    </source>
</evidence>
<dbReference type="GO" id="GO:0005509">
    <property type="term" value="F:calcium ion binding"/>
    <property type="evidence" value="ECO:0007669"/>
    <property type="project" value="InterPro"/>
</dbReference>
<evidence type="ECO:0000256" key="13">
    <source>
        <dbReference type="ARBA" id="ARBA00023136"/>
    </source>
</evidence>
<dbReference type="PROSITE" id="PS50222">
    <property type="entry name" value="EF_HAND_2"/>
    <property type="match status" value="3"/>
</dbReference>
<evidence type="ECO:0000256" key="5">
    <source>
        <dbReference type="ARBA" id="ARBA00022448"/>
    </source>
</evidence>
<evidence type="ECO:0000256" key="1">
    <source>
        <dbReference type="ARBA" id="ARBA00002238"/>
    </source>
</evidence>
<evidence type="ECO:0000256" key="15">
    <source>
        <dbReference type="RuleBase" id="RU000488"/>
    </source>
</evidence>
<dbReference type="VEuPathDB" id="FungiDB:yc1106_01472"/>
<keyword evidence="9" id="KW-0999">Mitochondrion inner membrane</keyword>
<evidence type="ECO:0000256" key="12">
    <source>
        <dbReference type="ARBA" id="ARBA00023128"/>
    </source>
</evidence>
<dbReference type="EMBL" id="CP089274">
    <property type="protein sequence ID" value="USP74198.1"/>
    <property type="molecule type" value="Genomic_DNA"/>
</dbReference>
<evidence type="ECO:0000256" key="14">
    <source>
        <dbReference type="PROSITE-ProRule" id="PRU00282"/>
    </source>
</evidence>
<dbReference type="InterPro" id="IPR002048">
    <property type="entry name" value="EF_hand_dom"/>
</dbReference>
<comment type="similarity">
    <text evidence="3 15">Belongs to the mitochondrial carrier (TC 2.A.29) family.</text>
</comment>
<comment type="subcellular location">
    <subcellularLocation>
        <location evidence="2">Mitochondrion inner membrane</location>
        <topology evidence="2">Multi-pass membrane protein</topology>
    </subcellularLocation>
</comment>
<dbReference type="Pfam" id="PF00153">
    <property type="entry name" value="Mito_carr"/>
    <property type="match status" value="3"/>
</dbReference>
<keyword evidence="12" id="KW-0496">Mitochondrion</keyword>
<dbReference type="Proteomes" id="UP001056012">
    <property type="component" value="Chromosome 1"/>
</dbReference>
<name>A0A9Q9DNP1_CURCL</name>
<dbReference type="PANTHER" id="PTHR24089">
    <property type="entry name" value="SOLUTE CARRIER FAMILY 25"/>
    <property type="match status" value="1"/>
</dbReference>
<dbReference type="FunFam" id="1.50.40.10:FF:000016">
    <property type="entry name" value="Solute carrier family 25 member 23"/>
    <property type="match status" value="1"/>
</dbReference>
<dbReference type="InterPro" id="IPR018108">
    <property type="entry name" value="MCP_transmembrane"/>
</dbReference>
<accession>A0A9Q9DNP1</accession>
<keyword evidence="6 14" id="KW-0812">Transmembrane</keyword>
<gene>
    <name evidence="17" type="ORF">yc1106_01472</name>
</gene>
<evidence type="ECO:0000259" key="16">
    <source>
        <dbReference type="PROSITE" id="PS50222"/>
    </source>
</evidence>
<reference evidence="17" key="1">
    <citation type="submission" date="2021-12" db="EMBL/GenBank/DDBJ databases">
        <title>Curvularia clavata genome.</title>
        <authorList>
            <person name="Cao Y."/>
        </authorList>
    </citation>
    <scope>NUCLEOTIDE SEQUENCE</scope>
    <source>
        <strain evidence="17">Yc1106</strain>
    </source>
</reference>
<dbReference type="GO" id="GO:0055085">
    <property type="term" value="P:transmembrane transport"/>
    <property type="evidence" value="ECO:0007669"/>
    <property type="project" value="InterPro"/>
</dbReference>
<dbReference type="SUPFAM" id="SSF47473">
    <property type="entry name" value="EF-hand"/>
    <property type="match status" value="1"/>
</dbReference>
<evidence type="ECO:0000256" key="8">
    <source>
        <dbReference type="ARBA" id="ARBA00022737"/>
    </source>
</evidence>
<evidence type="ECO:0000256" key="7">
    <source>
        <dbReference type="ARBA" id="ARBA00022723"/>
    </source>
</evidence>
<dbReference type="PRINTS" id="PR00926">
    <property type="entry name" value="MITOCARRIER"/>
</dbReference>
<evidence type="ECO:0000256" key="9">
    <source>
        <dbReference type="ARBA" id="ARBA00022792"/>
    </source>
</evidence>
<evidence type="ECO:0000256" key="2">
    <source>
        <dbReference type="ARBA" id="ARBA00004448"/>
    </source>
</evidence>